<dbReference type="InterPro" id="IPR050884">
    <property type="entry name" value="CNP_phosphodiesterase-III"/>
</dbReference>
<dbReference type="CDD" id="cd07402">
    <property type="entry name" value="MPP_GpdQ"/>
    <property type="match status" value="1"/>
</dbReference>
<name>A0ABU7V1R6_9MICO</name>
<dbReference type="InterPro" id="IPR026575">
    <property type="entry name" value="GpdQ/CpdA-like"/>
</dbReference>
<evidence type="ECO:0000256" key="1">
    <source>
        <dbReference type="ARBA" id="ARBA00022723"/>
    </source>
</evidence>
<reference evidence="6 7" key="1">
    <citation type="submission" date="2024-01" db="EMBL/GenBank/DDBJ databases">
        <title>the genome sequence of strain Microbacterium schleiferi NBRC 15075.</title>
        <authorList>
            <person name="Ding Y."/>
            <person name="Zhang G."/>
        </authorList>
    </citation>
    <scope>NUCLEOTIDE SEQUENCE [LARGE SCALE GENOMIC DNA]</scope>
    <source>
        <strain evidence="6 7">NBRC 15075</strain>
    </source>
</reference>
<sequence>MASAPVRFGQYPPALRTIVHLSDTHFLDGDRRLGGRFDTAANLDRTLHKVRSLGIRPDAIVVTGDLTDEGEPGAYRDLRALLEPLARQLEAPLVWVAGNHDERPMLREQLLDAEPTQEPVTGVWDLGGLRLIALDTSVPGWHHGDLDEGQLRWLQEQLATPAPLGTLLAMHHPPIPSHLPFFDILELRDQQRLAEVIAGTDVRGILAGHLHYSTSATFAGIPVSVSAATCYTMDLARPAQQVNGMDAGQSFHLVHVYEATITHAVVPVVDADTGDYFSEEWVERMAALTPHERLEAFSRKRS</sequence>
<keyword evidence="1" id="KW-0479">Metal-binding</keyword>
<dbReference type="Gene3D" id="3.60.21.10">
    <property type="match status" value="1"/>
</dbReference>
<organism evidence="6 7">
    <name type="scientific">Microbacterium schleiferi</name>
    <dbReference type="NCBI Taxonomy" id="69362"/>
    <lineage>
        <taxon>Bacteria</taxon>
        <taxon>Bacillati</taxon>
        <taxon>Actinomycetota</taxon>
        <taxon>Actinomycetes</taxon>
        <taxon>Micrococcales</taxon>
        <taxon>Microbacteriaceae</taxon>
        <taxon>Microbacterium</taxon>
    </lineage>
</organism>
<dbReference type="Pfam" id="PF00149">
    <property type="entry name" value="Metallophos"/>
    <property type="match status" value="1"/>
</dbReference>
<evidence type="ECO:0000256" key="3">
    <source>
        <dbReference type="ARBA" id="ARBA00023004"/>
    </source>
</evidence>
<dbReference type="RefSeq" id="WP_331790405.1">
    <property type="nucleotide sequence ID" value="NZ_BAAAUO010000003.1"/>
</dbReference>
<comment type="similarity">
    <text evidence="4">Belongs to the cyclic nucleotide phosphodiesterase class-III family.</text>
</comment>
<dbReference type="PANTHER" id="PTHR42988">
    <property type="entry name" value="PHOSPHOHYDROLASE"/>
    <property type="match status" value="1"/>
</dbReference>
<dbReference type="InterPro" id="IPR029052">
    <property type="entry name" value="Metallo-depent_PP-like"/>
</dbReference>
<comment type="caution">
    <text evidence="6">The sequence shown here is derived from an EMBL/GenBank/DDBJ whole genome shotgun (WGS) entry which is preliminary data.</text>
</comment>
<dbReference type="PANTHER" id="PTHR42988:SF2">
    <property type="entry name" value="CYCLIC NUCLEOTIDE PHOSPHODIESTERASE CBUA0032-RELATED"/>
    <property type="match status" value="1"/>
</dbReference>
<dbReference type="SUPFAM" id="SSF56300">
    <property type="entry name" value="Metallo-dependent phosphatases"/>
    <property type="match status" value="1"/>
</dbReference>
<keyword evidence="3" id="KW-0408">Iron</keyword>
<protein>
    <submittedName>
        <fullName evidence="6">Phosphodiesterase</fullName>
    </submittedName>
</protein>
<dbReference type="EMBL" id="JAZHOV010000001">
    <property type="protein sequence ID" value="MEF2253635.1"/>
    <property type="molecule type" value="Genomic_DNA"/>
</dbReference>
<accession>A0ABU7V1R6</accession>
<evidence type="ECO:0000256" key="2">
    <source>
        <dbReference type="ARBA" id="ARBA00022801"/>
    </source>
</evidence>
<evidence type="ECO:0000256" key="4">
    <source>
        <dbReference type="ARBA" id="ARBA00025742"/>
    </source>
</evidence>
<gene>
    <name evidence="6" type="ORF">V2V91_00620</name>
</gene>
<feature type="domain" description="Calcineurin-like phosphoesterase" evidence="5">
    <location>
        <begin position="17"/>
        <end position="212"/>
    </location>
</feature>
<proteinExistence type="inferred from homology"/>
<keyword evidence="2" id="KW-0378">Hydrolase</keyword>
<keyword evidence="7" id="KW-1185">Reference proteome</keyword>
<evidence type="ECO:0000313" key="6">
    <source>
        <dbReference type="EMBL" id="MEF2253635.1"/>
    </source>
</evidence>
<dbReference type="InterPro" id="IPR004843">
    <property type="entry name" value="Calcineurin-like_PHP"/>
</dbReference>
<dbReference type="Proteomes" id="UP001351900">
    <property type="component" value="Unassembled WGS sequence"/>
</dbReference>
<evidence type="ECO:0000259" key="5">
    <source>
        <dbReference type="Pfam" id="PF00149"/>
    </source>
</evidence>
<evidence type="ECO:0000313" key="7">
    <source>
        <dbReference type="Proteomes" id="UP001351900"/>
    </source>
</evidence>